<gene>
    <name evidence="6" type="ORF">CHL78_003540</name>
</gene>
<dbReference type="SMART" id="SM00487">
    <property type="entry name" value="DEXDc"/>
    <property type="match status" value="1"/>
</dbReference>
<dbReference type="InterPro" id="IPR038718">
    <property type="entry name" value="SNF2-like_sf"/>
</dbReference>
<keyword evidence="6" id="KW-0347">Helicase</keyword>
<evidence type="ECO:0000313" key="7">
    <source>
        <dbReference type="Proteomes" id="UP000215694"/>
    </source>
</evidence>
<dbReference type="Gene3D" id="3.40.50.300">
    <property type="entry name" value="P-loop containing nucleotide triphosphate hydrolases"/>
    <property type="match status" value="1"/>
</dbReference>
<keyword evidence="2" id="KW-0479">Metal-binding</keyword>
<dbReference type="PROSITE" id="PS51192">
    <property type="entry name" value="HELICASE_ATP_BIND_1"/>
    <property type="match status" value="1"/>
</dbReference>
<dbReference type="PANTHER" id="PTHR10799">
    <property type="entry name" value="SNF2/RAD54 HELICASE FAMILY"/>
    <property type="match status" value="1"/>
</dbReference>
<evidence type="ECO:0000259" key="5">
    <source>
        <dbReference type="PROSITE" id="PS51194"/>
    </source>
</evidence>
<dbReference type="SUPFAM" id="SSF52540">
    <property type="entry name" value="P-loop containing nucleoside triphosphate hydrolases"/>
    <property type="match status" value="2"/>
</dbReference>
<dbReference type="RefSeq" id="WP_094367247.1">
    <property type="nucleotide sequence ID" value="NZ_NOJY02000004.1"/>
</dbReference>
<dbReference type="Pfam" id="PF08455">
    <property type="entry name" value="SNF2_assoc"/>
    <property type="match status" value="1"/>
</dbReference>
<dbReference type="GO" id="GO:0008270">
    <property type="term" value="F:zinc ion binding"/>
    <property type="evidence" value="ECO:0007669"/>
    <property type="project" value="UniProtKB-KW"/>
</dbReference>
<dbReference type="InterPro" id="IPR049730">
    <property type="entry name" value="SNF2/RAD54-like_C"/>
</dbReference>
<accession>A0A371J8G0</accession>
<dbReference type="EMBL" id="NOJY02000004">
    <property type="protein sequence ID" value="RDY29005.1"/>
    <property type="molecule type" value="Genomic_DNA"/>
</dbReference>
<keyword evidence="1" id="KW-0378">Hydrolase</keyword>
<dbReference type="InterPro" id="IPR001650">
    <property type="entry name" value="Helicase_C-like"/>
</dbReference>
<keyword evidence="2" id="KW-0863">Zinc-finger</keyword>
<evidence type="ECO:0000256" key="1">
    <source>
        <dbReference type="ARBA" id="ARBA00022801"/>
    </source>
</evidence>
<dbReference type="InterPro" id="IPR027417">
    <property type="entry name" value="P-loop_NTPase"/>
</dbReference>
<dbReference type="InterPro" id="IPR000330">
    <property type="entry name" value="SNF2_N"/>
</dbReference>
<dbReference type="OrthoDB" id="9760715at2"/>
<dbReference type="CDD" id="cd18012">
    <property type="entry name" value="DEXQc_arch_SWI2_SNF2"/>
    <property type="match status" value="1"/>
</dbReference>
<dbReference type="FunFam" id="3.40.50.10810:FF:000054">
    <property type="entry name" value="Helicase, Snf2 family"/>
    <property type="match status" value="1"/>
</dbReference>
<organism evidence="6 7">
    <name type="scientific">Romboutsia weinsteinii</name>
    <dbReference type="NCBI Taxonomy" id="2020949"/>
    <lineage>
        <taxon>Bacteria</taxon>
        <taxon>Bacillati</taxon>
        <taxon>Bacillota</taxon>
        <taxon>Clostridia</taxon>
        <taxon>Peptostreptococcales</taxon>
        <taxon>Peptostreptococcaceae</taxon>
        <taxon>Romboutsia</taxon>
    </lineage>
</organism>
<dbReference type="AlphaFoldDB" id="A0A371J8G0"/>
<dbReference type="InterPro" id="IPR014001">
    <property type="entry name" value="Helicase_ATP-bd"/>
</dbReference>
<feature type="domain" description="Helicase ATP-binding" evidence="4">
    <location>
        <begin position="614"/>
        <end position="771"/>
    </location>
</feature>
<dbReference type="Proteomes" id="UP000215694">
    <property type="component" value="Unassembled WGS sequence"/>
</dbReference>
<dbReference type="CDD" id="cd18793">
    <property type="entry name" value="SF2_C_SNF"/>
    <property type="match status" value="1"/>
</dbReference>
<dbReference type="GO" id="GO:0016787">
    <property type="term" value="F:hydrolase activity"/>
    <property type="evidence" value="ECO:0007669"/>
    <property type="project" value="UniProtKB-KW"/>
</dbReference>
<dbReference type="FunFam" id="3.40.50.300:FF:000533">
    <property type="entry name" value="Helicase, Snf2 family"/>
    <property type="match status" value="1"/>
</dbReference>
<evidence type="ECO:0000259" key="4">
    <source>
        <dbReference type="PROSITE" id="PS51192"/>
    </source>
</evidence>
<feature type="domain" description="Helicase C-terminal" evidence="5">
    <location>
        <begin position="883"/>
        <end position="1047"/>
    </location>
</feature>
<dbReference type="InterPro" id="IPR013663">
    <property type="entry name" value="Helicase_SWF/SNF/SWI_bac"/>
</dbReference>
<dbReference type="GO" id="GO:0004386">
    <property type="term" value="F:helicase activity"/>
    <property type="evidence" value="ECO:0007669"/>
    <property type="project" value="UniProtKB-KW"/>
</dbReference>
<reference evidence="6 7" key="1">
    <citation type="journal article" date="2017" name="Genome Announc.">
        <title>Draft Genome Sequence of Romboutsia weinsteinii sp. nov. Strain CCRI-19649(T) Isolated from Surface Water.</title>
        <authorList>
            <person name="Maheux A.F."/>
            <person name="Boudreau D.K."/>
            <person name="Berube E."/>
            <person name="Boissinot M."/>
            <person name="Cantin P."/>
            <person name="Raymond F."/>
            <person name="Corbeil J."/>
            <person name="Omar R.F."/>
            <person name="Bergeron M.G."/>
        </authorList>
    </citation>
    <scope>NUCLEOTIDE SEQUENCE [LARGE SCALE GENOMIC DNA]</scope>
    <source>
        <strain evidence="6 7">CCRI-19649</strain>
    </source>
</reference>
<dbReference type="Pfam" id="PF00271">
    <property type="entry name" value="Helicase_C"/>
    <property type="match status" value="1"/>
</dbReference>
<dbReference type="PROSITE" id="PS51194">
    <property type="entry name" value="HELICASE_CTER"/>
    <property type="match status" value="1"/>
</dbReference>
<evidence type="ECO:0000313" key="6">
    <source>
        <dbReference type="EMBL" id="RDY29005.1"/>
    </source>
</evidence>
<evidence type="ECO:0000256" key="2">
    <source>
        <dbReference type="PROSITE-ProRule" id="PRU00325"/>
    </source>
</evidence>
<comment type="caution">
    <text evidence="6">The sequence shown here is derived from an EMBL/GenBank/DDBJ whole genome shotgun (WGS) entry which is preliminary data.</text>
</comment>
<dbReference type="Gene3D" id="3.40.50.10810">
    <property type="entry name" value="Tandem AAA-ATPase domain"/>
    <property type="match status" value="1"/>
</dbReference>
<proteinExistence type="predicted"/>
<sequence length="1053" mass="120894">MNFSKIQELIKHNTHPSRWKRGVVYFNSRFVDHVSVNIDNNIITFEGLVESEYDNEVYSTSISIDTSSYSIVGGNCTCEDCRSRSSSTTLFICKHLAGTSLQGIQTLKRDYAQNLITDFAPAKNIISYPTSPSKRLLQSLDTSRFDIVNLEVNLNVTSEHDINADFKIGNDKMYVLKSIREFSKARVNNTTLDYGKNFTYNPSIHYFSKEDTKIADIIEDYGINVSPYASNSYNSKFMDLGQSGFKRFLESLVNKEFNLNFYDTVYNPQIIHDRIPVLFDLNKNGNGISLTYHGDLPKPVTSKGDVLLFDGNLYILSPENYISYKNVYSMLNEFKEITFDNEDTKDVLSSLIPRLEELSTNINIDEEIKINTVSDFKPEFYFDLKNANIVCELKFAYDDNNGEKFILRDIPREKYFASKLESFNFAFLNRYYVFKGNDSDLFEFLNNNLEELKVLGDVYYSDKFKSRRVHNSSSLTASINQGSGGYLDFSFNISDIDKREYKDILTAFKSKSKFYKLKDGSFINLQESKTRDFLELVDTLDLVSNLKDTKIHKNKALFINEMLNTKNLSFINGSDTINDICNKFKELDKSNLKIPNELNGTLRDYQVSGLNWFNTLSHYEFGGILADEMGLGKTLQAIAFLCAHRNTKSLIVTPTSLIYNWKNEFDTFAPSMKVLLIHGNKKEREVSLNNIDDYDVIITTYGTLRNDLDFYSEKSFDYCIIDEAQNIKNPVALSTEAVKSIVARCKFALTGTPIENNLFELWSIFDFVMPGYLYSRSKFQKLFMNNAESADNLKKLIQPFVLRRSKKEVMIELPDKIEKKFFVDLNKDQRKIYSAYVDEIQEKMRDDKIKNDSITILSYLTKLRQLCLDPSVLVENYNKKSAKIEACLDILEESINNNHKILLFSQFTSVLKNIGNELHENNIEYYYLDGQTGAKERIELVNEFNTGDKIKVFLISLKAGGTGLNLTSADVVIHFDPWWNPSVENQASDRAHRFGQKNVVEVIKLIAKGTIEEKIVTLQESKKELIDEFINGDLSNGNILKSLSDKEIIGLFN</sequence>
<dbReference type="Pfam" id="PF00176">
    <property type="entry name" value="SNF2-rel_dom"/>
    <property type="match status" value="1"/>
</dbReference>
<keyword evidence="6" id="KW-0547">Nucleotide-binding</keyword>
<name>A0A371J8G0_9FIRM</name>
<evidence type="ECO:0000259" key="3">
    <source>
        <dbReference type="PROSITE" id="PS50966"/>
    </source>
</evidence>
<dbReference type="SMART" id="SM00490">
    <property type="entry name" value="HELICc"/>
    <property type="match status" value="1"/>
</dbReference>
<protein>
    <submittedName>
        <fullName evidence="6">ATP-dependent helicase</fullName>
    </submittedName>
</protein>
<keyword evidence="7" id="KW-1185">Reference proteome</keyword>
<dbReference type="PROSITE" id="PS50966">
    <property type="entry name" value="ZF_SWIM"/>
    <property type="match status" value="1"/>
</dbReference>
<dbReference type="InterPro" id="IPR007527">
    <property type="entry name" value="Znf_SWIM"/>
</dbReference>
<keyword evidence="2" id="KW-0862">Zinc</keyword>
<keyword evidence="6" id="KW-0067">ATP-binding</keyword>
<dbReference type="GO" id="GO:0005524">
    <property type="term" value="F:ATP binding"/>
    <property type="evidence" value="ECO:0007669"/>
    <property type="project" value="InterPro"/>
</dbReference>
<feature type="domain" description="SWIM-type" evidence="3">
    <location>
        <begin position="58"/>
        <end position="104"/>
    </location>
</feature>